<comment type="caution">
    <text evidence="1">The sequence shown here is derived from an EMBL/GenBank/DDBJ whole genome shotgun (WGS) entry which is preliminary data.</text>
</comment>
<evidence type="ECO:0000313" key="1">
    <source>
        <dbReference type="EMBL" id="OWQ49507.1"/>
    </source>
</evidence>
<accession>A0A246HH77</accession>
<dbReference type="Proteomes" id="UP000198157">
    <property type="component" value="Unassembled WGS sequence"/>
</dbReference>
<name>A0A246HH77_STEMA</name>
<gene>
    <name evidence="1" type="ORF">CEE60_18970</name>
</gene>
<dbReference type="AlphaFoldDB" id="A0A246HH77"/>
<dbReference type="EMBL" id="NIVS01000058">
    <property type="protein sequence ID" value="OWQ49507.1"/>
    <property type="molecule type" value="Genomic_DNA"/>
</dbReference>
<organism evidence="1 2">
    <name type="scientific">Stenotrophomonas maltophilia</name>
    <name type="common">Pseudomonas maltophilia</name>
    <name type="synonym">Xanthomonas maltophilia</name>
    <dbReference type="NCBI Taxonomy" id="40324"/>
    <lineage>
        <taxon>Bacteria</taxon>
        <taxon>Pseudomonadati</taxon>
        <taxon>Pseudomonadota</taxon>
        <taxon>Gammaproteobacteria</taxon>
        <taxon>Lysobacterales</taxon>
        <taxon>Lysobacteraceae</taxon>
        <taxon>Stenotrophomonas</taxon>
        <taxon>Stenotrophomonas maltophilia group</taxon>
    </lineage>
</organism>
<dbReference type="RefSeq" id="WP_088435243.1">
    <property type="nucleotide sequence ID" value="NZ_JBLZPU010000011.1"/>
</dbReference>
<reference evidence="1 2" key="1">
    <citation type="submission" date="2017-06" db="EMBL/GenBank/DDBJ databases">
        <authorList>
            <person name="Kim H.J."/>
            <person name="Triplett B.A."/>
        </authorList>
    </citation>
    <scope>NUCLEOTIDE SEQUENCE [LARGE SCALE GENOMIC DNA]</scope>
    <source>
        <strain evidence="1 2">13146</strain>
    </source>
</reference>
<sequence length="131" mass="14537">MSYDLMVFDPAVAPREAEAFLQWYDAQTEWNETHDYDDPKVSVPALQAFFAALAEHYPPMDGPLSDEEDDRPEVTDYSIGQHVVYASFDDEVAENAHGLVQVLANTHQLGFFDVSGDGAIVFPDGTVVIPE</sequence>
<dbReference type="OrthoDB" id="882812at2"/>
<proteinExistence type="predicted"/>
<protein>
    <submittedName>
        <fullName evidence="1">Uncharacterized protein</fullName>
    </submittedName>
</protein>
<evidence type="ECO:0000313" key="2">
    <source>
        <dbReference type="Proteomes" id="UP000198157"/>
    </source>
</evidence>